<name>A0A6M3J0R9_9ZZZZ</name>
<evidence type="ECO:0000313" key="1">
    <source>
        <dbReference type="EMBL" id="QJA62887.1"/>
    </source>
</evidence>
<protein>
    <submittedName>
        <fullName evidence="1">Uncharacterized protein</fullName>
    </submittedName>
</protein>
<proteinExistence type="predicted"/>
<sequence length="53" mass="6200">MASKVWRSKRQSPKEGIWVSEIRLNKVDAKRERLVMRLLAKLDKEGFDVQSVS</sequence>
<dbReference type="EMBL" id="MT141484">
    <property type="protein sequence ID" value="QJA62887.1"/>
    <property type="molecule type" value="Genomic_DNA"/>
</dbReference>
<reference evidence="1" key="1">
    <citation type="submission" date="2020-03" db="EMBL/GenBank/DDBJ databases">
        <title>The deep terrestrial virosphere.</title>
        <authorList>
            <person name="Holmfeldt K."/>
            <person name="Nilsson E."/>
            <person name="Simone D."/>
            <person name="Lopez-Fernandez M."/>
            <person name="Wu X."/>
            <person name="de Brujin I."/>
            <person name="Lundin D."/>
            <person name="Andersson A."/>
            <person name="Bertilsson S."/>
            <person name="Dopson M."/>
        </authorList>
    </citation>
    <scope>NUCLEOTIDE SEQUENCE</scope>
    <source>
        <strain evidence="1">MM415B00708</strain>
    </source>
</reference>
<accession>A0A6M3J0R9</accession>
<organism evidence="1">
    <name type="scientific">viral metagenome</name>
    <dbReference type="NCBI Taxonomy" id="1070528"/>
    <lineage>
        <taxon>unclassified sequences</taxon>
        <taxon>metagenomes</taxon>
        <taxon>organismal metagenomes</taxon>
    </lineage>
</organism>
<dbReference type="AlphaFoldDB" id="A0A6M3J0R9"/>
<gene>
    <name evidence="1" type="ORF">MM415B00708_0022</name>
</gene>